<gene>
    <name evidence="9" type="ORF">OSTLU_37011</name>
</gene>
<comment type="subcellular location">
    <subcellularLocation>
        <location evidence="1">Endoplasmic reticulum membrane</location>
        <topology evidence="1">Multi-pass membrane protein</topology>
    </subcellularLocation>
</comment>
<dbReference type="AlphaFoldDB" id="A4RW94"/>
<keyword evidence="4" id="KW-0256">Endoplasmic reticulum</keyword>
<sequence>MAKSGAKKRLEENRAKLKFLSDVLNGAMALHVVVRVVFRWKSVRLFHLCVFAVTALACRASLGSLRAYAKPTFGENGEVLDGGESLSGGLTEYYQDLIYVGAFAMATSTYSDRFWLVTLIVPLVAGYMIVTKFVLPYVFAPRAEENEEREETKEEKRRRERSERRKAKRFR</sequence>
<accession>A4RW94</accession>
<organism evidence="9 10">
    <name type="scientific">Ostreococcus lucimarinus (strain CCE9901)</name>
    <dbReference type="NCBI Taxonomy" id="436017"/>
    <lineage>
        <taxon>Eukaryota</taxon>
        <taxon>Viridiplantae</taxon>
        <taxon>Chlorophyta</taxon>
        <taxon>Mamiellophyceae</taxon>
        <taxon>Mamiellales</taxon>
        <taxon>Bathycoccaceae</taxon>
        <taxon>Ostreococcus</taxon>
    </lineage>
</organism>
<protein>
    <recommendedName>
        <fullName evidence="11">Transmembrane protein 208</fullName>
    </recommendedName>
</protein>
<evidence type="ECO:0000313" key="10">
    <source>
        <dbReference type="Proteomes" id="UP000001568"/>
    </source>
</evidence>
<keyword evidence="3 8" id="KW-0812">Transmembrane</keyword>
<dbReference type="OMA" id="PIRAGWM"/>
<keyword evidence="5 8" id="KW-1133">Transmembrane helix</keyword>
<dbReference type="Pfam" id="PF05620">
    <property type="entry name" value="TMEM208_SND2"/>
    <property type="match status" value="1"/>
</dbReference>
<feature type="region of interest" description="Disordered" evidence="7">
    <location>
        <begin position="144"/>
        <end position="171"/>
    </location>
</feature>
<dbReference type="Proteomes" id="UP000001568">
    <property type="component" value="Chromosome 4"/>
</dbReference>
<feature type="compositionally biased region" description="Basic and acidic residues" evidence="7">
    <location>
        <begin position="150"/>
        <end position="163"/>
    </location>
</feature>
<dbReference type="Gramene" id="ABO95836">
    <property type="protein sequence ID" value="ABO95836"/>
    <property type="gene ID" value="OSTLU_37011"/>
</dbReference>
<name>A4RW94_OSTLU</name>
<dbReference type="eggNOG" id="KOG3269">
    <property type="taxonomic scope" value="Eukaryota"/>
</dbReference>
<dbReference type="InterPro" id="IPR008506">
    <property type="entry name" value="SND2/TMEM208"/>
</dbReference>
<evidence type="ECO:0000256" key="1">
    <source>
        <dbReference type="ARBA" id="ARBA00004477"/>
    </source>
</evidence>
<dbReference type="PANTHER" id="PTHR13505:SF7">
    <property type="entry name" value="TRANSMEMBRANE PROTEIN 208"/>
    <property type="match status" value="1"/>
</dbReference>
<evidence type="ECO:0000256" key="2">
    <source>
        <dbReference type="ARBA" id="ARBA00009950"/>
    </source>
</evidence>
<comment type="similarity">
    <text evidence="2">Belongs to the TMEM208 family.</text>
</comment>
<dbReference type="GO" id="GO:0005773">
    <property type="term" value="C:vacuole"/>
    <property type="evidence" value="ECO:0007669"/>
    <property type="project" value="GOC"/>
</dbReference>
<evidence type="ECO:0000256" key="5">
    <source>
        <dbReference type="ARBA" id="ARBA00022989"/>
    </source>
</evidence>
<dbReference type="GeneID" id="5001283"/>
<evidence type="ECO:0000256" key="7">
    <source>
        <dbReference type="SAM" id="MobiDB-lite"/>
    </source>
</evidence>
<evidence type="ECO:0000256" key="8">
    <source>
        <dbReference type="SAM" id="Phobius"/>
    </source>
</evidence>
<dbReference type="RefSeq" id="XP_001417543.1">
    <property type="nucleotide sequence ID" value="XM_001417506.1"/>
</dbReference>
<dbReference type="KEGG" id="olu:OSTLU_37011"/>
<keyword evidence="6 8" id="KW-0472">Membrane</keyword>
<keyword evidence="10" id="KW-1185">Reference proteome</keyword>
<evidence type="ECO:0000256" key="6">
    <source>
        <dbReference type="ARBA" id="ARBA00023136"/>
    </source>
</evidence>
<proteinExistence type="inferred from homology"/>
<dbReference type="GO" id="GO:0006624">
    <property type="term" value="P:vacuolar protein processing"/>
    <property type="evidence" value="ECO:0007669"/>
    <property type="project" value="TreeGrafter"/>
</dbReference>
<evidence type="ECO:0000256" key="3">
    <source>
        <dbReference type="ARBA" id="ARBA00022692"/>
    </source>
</evidence>
<dbReference type="GO" id="GO:0005789">
    <property type="term" value="C:endoplasmic reticulum membrane"/>
    <property type="evidence" value="ECO:0007669"/>
    <property type="project" value="UniProtKB-SubCell"/>
</dbReference>
<evidence type="ECO:0008006" key="11">
    <source>
        <dbReference type="Google" id="ProtNLM"/>
    </source>
</evidence>
<reference evidence="9 10" key="1">
    <citation type="journal article" date="2007" name="Proc. Natl. Acad. Sci. U.S.A.">
        <title>The tiny eukaryote Ostreococcus provides genomic insights into the paradox of plankton speciation.</title>
        <authorList>
            <person name="Palenik B."/>
            <person name="Grimwood J."/>
            <person name="Aerts A."/>
            <person name="Rouze P."/>
            <person name="Salamov A."/>
            <person name="Putnam N."/>
            <person name="Dupont C."/>
            <person name="Jorgensen R."/>
            <person name="Derelle E."/>
            <person name="Rombauts S."/>
            <person name="Zhou K."/>
            <person name="Otillar R."/>
            <person name="Merchant S.S."/>
            <person name="Podell S."/>
            <person name="Gaasterland T."/>
            <person name="Napoli C."/>
            <person name="Gendler K."/>
            <person name="Manuell A."/>
            <person name="Tai V."/>
            <person name="Vallon O."/>
            <person name="Piganeau G."/>
            <person name="Jancek S."/>
            <person name="Heijde M."/>
            <person name="Jabbari K."/>
            <person name="Bowler C."/>
            <person name="Lohr M."/>
            <person name="Robbens S."/>
            <person name="Werner G."/>
            <person name="Dubchak I."/>
            <person name="Pazour G.J."/>
            <person name="Ren Q."/>
            <person name="Paulsen I."/>
            <person name="Delwiche C."/>
            <person name="Schmutz J."/>
            <person name="Rokhsar D."/>
            <person name="Van de Peer Y."/>
            <person name="Moreau H."/>
            <person name="Grigoriev I.V."/>
        </authorList>
    </citation>
    <scope>NUCLEOTIDE SEQUENCE [LARGE SCALE GENOMIC DNA]</scope>
    <source>
        <strain evidence="9 10">CCE9901</strain>
    </source>
</reference>
<feature type="transmembrane region" description="Helical" evidence="8">
    <location>
        <begin position="44"/>
        <end position="62"/>
    </location>
</feature>
<dbReference type="PANTHER" id="PTHR13505">
    <property type="entry name" value="TRANSMEMBRANE PROTEIN 208"/>
    <property type="match status" value="1"/>
</dbReference>
<dbReference type="STRING" id="436017.A4RW94"/>
<dbReference type="HOGENOM" id="CLU_094308_0_0_1"/>
<evidence type="ECO:0000313" key="9">
    <source>
        <dbReference type="EMBL" id="ABO95836.1"/>
    </source>
</evidence>
<dbReference type="OrthoDB" id="276296at2759"/>
<evidence type="ECO:0000256" key="4">
    <source>
        <dbReference type="ARBA" id="ARBA00022824"/>
    </source>
</evidence>
<dbReference type="EMBL" id="CP000584">
    <property type="protein sequence ID" value="ABO95836.1"/>
    <property type="molecule type" value="Genomic_DNA"/>
</dbReference>
<feature type="transmembrane region" description="Helical" evidence="8">
    <location>
        <begin position="114"/>
        <end position="139"/>
    </location>
</feature>